<dbReference type="AlphaFoldDB" id="X1Q1B8"/>
<evidence type="ECO:0000313" key="1">
    <source>
        <dbReference type="EMBL" id="GAI37004.1"/>
    </source>
</evidence>
<proteinExistence type="predicted"/>
<feature type="non-terminal residue" evidence="1">
    <location>
        <position position="256"/>
    </location>
</feature>
<protein>
    <submittedName>
        <fullName evidence="1">Uncharacterized protein</fullName>
    </submittedName>
</protein>
<gene>
    <name evidence="1" type="ORF">S06H3_47803</name>
</gene>
<name>X1Q1B8_9ZZZZ</name>
<dbReference type="EMBL" id="BARV01030058">
    <property type="protein sequence ID" value="GAI37004.1"/>
    <property type="molecule type" value="Genomic_DNA"/>
</dbReference>
<reference evidence="1" key="1">
    <citation type="journal article" date="2014" name="Front. Microbiol.">
        <title>High frequency of phylogenetically diverse reductive dehalogenase-homologous genes in deep subseafloor sedimentary metagenomes.</title>
        <authorList>
            <person name="Kawai M."/>
            <person name="Futagami T."/>
            <person name="Toyoda A."/>
            <person name="Takaki Y."/>
            <person name="Nishi S."/>
            <person name="Hori S."/>
            <person name="Arai W."/>
            <person name="Tsubouchi T."/>
            <person name="Morono Y."/>
            <person name="Uchiyama I."/>
            <person name="Ito T."/>
            <person name="Fujiyama A."/>
            <person name="Inagaki F."/>
            <person name="Takami H."/>
        </authorList>
    </citation>
    <scope>NUCLEOTIDE SEQUENCE</scope>
    <source>
        <strain evidence="1">Expedition CK06-06</strain>
    </source>
</reference>
<sequence>MLNLTRLPRNLLVRLKNIIAEPSVADQAVNAELRLKADSEVFQVSAGALPDRITEPTTKPTQYDLLASSSVRLAAYAIADLTAYKICHGLWVSKTTIADKLALEIPLNAEEAAIDRELHISQTVERGTLPAKIDRFLLYEYWPIYRETKAIIKTVPTEGIDVETLHPRRIGEQFIVLEKISAETPEDADGNTRITIWRDDDGSPASPLLELFTWSMGLTHDIPMFIPARREIGIRCETDTERSDYKIRYTFGVYRL</sequence>
<organism evidence="1">
    <name type="scientific">marine sediment metagenome</name>
    <dbReference type="NCBI Taxonomy" id="412755"/>
    <lineage>
        <taxon>unclassified sequences</taxon>
        <taxon>metagenomes</taxon>
        <taxon>ecological metagenomes</taxon>
    </lineage>
</organism>
<comment type="caution">
    <text evidence="1">The sequence shown here is derived from an EMBL/GenBank/DDBJ whole genome shotgun (WGS) entry which is preliminary data.</text>
</comment>
<accession>X1Q1B8</accession>